<dbReference type="PRINTS" id="PR01047">
    <property type="entry name" value="TRNASYNTHTHR"/>
</dbReference>
<evidence type="ECO:0000256" key="1">
    <source>
        <dbReference type="ARBA" id="ARBA00008226"/>
    </source>
</evidence>
<dbReference type="InterPro" id="IPR002320">
    <property type="entry name" value="Thr-tRNA-ligase_IIa"/>
</dbReference>
<keyword evidence="4 12" id="KW-0479">Metal-binding</keyword>
<protein>
    <recommendedName>
        <fullName evidence="12">Threonine--tRNA ligase</fullName>
        <ecNumber evidence="12">6.1.1.3</ecNumber>
    </recommendedName>
    <alternativeName>
        <fullName evidence="12">Threonyl-tRNA synthetase</fullName>
        <shortName evidence="12">ThrRS</shortName>
    </alternativeName>
</protein>
<dbReference type="Gene3D" id="3.40.50.800">
    <property type="entry name" value="Anticodon-binding domain"/>
    <property type="match status" value="1"/>
</dbReference>
<evidence type="ECO:0000256" key="3">
    <source>
        <dbReference type="ARBA" id="ARBA00022598"/>
    </source>
</evidence>
<comment type="cofactor">
    <cofactor evidence="12">
        <name>Zn(2+)</name>
        <dbReference type="ChEBI" id="CHEBI:29105"/>
    </cofactor>
    <text evidence="12">Binds 1 zinc ion per subunit.</text>
</comment>
<evidence type="ECO:0000256" key="5">
    <source>
        <dbReference type="ARBA" id="ARBA00022741"/>
    </source>
</evidence>
<evidence type="ECO:0000256" key="12">
    <source>
        <dbReference type="HAMAP-Rule" id="MF_00184"/>
    </source>
</evidence>
<comment type="catalytic activity">
    <reaction evidence="11 12">
        <text>tRNA(Thr) + L-threonine + ATP = L-threonyl-tRNA(Thr) + AMP + diphosphate + H(+)</text>
        <dbReference type="Rhea" id="RHEA:24624"/>
        <dbReference type="Rhea" id="RHEA-COMP:9670"/>
        <dbReference type="Rhea" id="RHEA-COMP:9704"/>
        <dbReference type="ChEBI" id="CHEBI:15378"/>
        <dbReference type="ChEBI" id="CHEBI:30616"/>
        <dbReference type="ChEBI" id="CHEBI:33019"/>
        <dbReference type="ChEBI" id="CHEBI:57926"/>
        <dbReference type="ChEBI" id="CHEBI:78442"/>
        <dbReference type="ChEBI" id="CHEBI:78534"/>
        <dbReference type="ChEBI" id="CHEBI:456215"/>
        <dbReference type="EC" id="6.1.1.3"/>
    </reaction>
</comment>
<dbReference type="EC" id="6.1.1.3" evidence="12"/>
<dbReference type="Gene3D" id="3.30.54.20">
    <property type="match status" value="1"/>
</dbReference>
<dbReference type="FunFam" id="3.30.930.10:FF:000002">
    <property type="entry name" value="Threonine--tRNA ligase"/>
    <property type="match status" value="1"/>
</dbReference>
<evidence type="ECO:0000256" key="2">
    <source>
        <dbReference type="ARBA" id="ARBA00022555"/>
    </source>
</evidence>
<keyword evidence="6 12" id="KW-0862">Zinc</keyword>
<keyword evidence="2 12" id="KW-0820">tRNA-binding</keyword>
<keyword evidence="7 12" id="KW-0067">ATP-binding</keyword>
<dbReference type="EMBL" id="MWBO01000006">
    <property type="protein sequence ID" value="OQA53271.1"/>
    <property type="molecule type" value="Genomic_DNA"/>
</dbReference>
<dbReference type="PANTHER" id="PTHR11451">
    <property type="entry name" value="THREONINE-TRNA LIGASE"/>
    <property type="match status" value="1"/>
</dbReference>
<sequence>MSSDIETIRHSLSHIMAAAVLKMFPEAKLGIGPAIENGFYYDFDLPRTLIPEDLPLIEQKMHEIINSDVPFERSDLSVDEALERLSNSDEPYKCELVEELKKEGESEVSLYKTGDFVDLCRGPHVTSTADLKNVAFKLDKIAGAYWRGNEKNAMLQRIYALAFESSEDLDAFLKQREEALKRDHRKIAQEMDLFSFHEEGSNFVFWHDKGWSIFQKLLEYWRSIHRREGYSEINTPILMNKEVWERSGHLKNYGDKIYLAKTPENDDFDYALKPMNCIGGIIIYKTKMHSYRDLPLRVGEIGLVHRYESSGEVHGLMRLRQFNQDDAHIYCTNDQVKDEIMGVFKLAFEVYKKFGLEIDHIELSTRPEKSIGSDEVWERAEATMREILLENNIDHQINEGDGAFYGPKFDFHLRDAIGRTWQCGTIQLDFAQPENFDLTYIDENGEKQKPVMIHRVIFGAIERFLGVYIENVAGEFPAWIAPVQIEIIPVSDKFNEIAKKAKDKICDLITDARIEIDHRNESVSRKIRDAEIAKVPYSIVVGEREKGLEHFSVRFNREKNKTQVVSPDELKDLLEN</sequence>
<evidence type="ECO:0000256" key="7">
    <source>
        <dbReference type="ARBA" id="ARBA00022840"/>
    </source>
</evidence>
<dbReference type="PANTHER" id="PTHR11451:SF44">
    <property type="entry name" value="THREONINE--TRNA LIGASE, CHLOROPLASTIC_MITOCHONDRIAL 2"/>
    <property type="match status" value="1"/>
</dbReference>
<dbReference type="SUPFAM" id="SSF55186">
    <property type="entry name" value="ThrRS/AlaRS common domain"/>
    <property type="match status" value="1"/>
</dbReference>
<evidence type="ECO:0000259" key="13">
    <source>
        <dbReference type="PROSITE" id="PS50862"/>
    </source>
</evidence>
<dbReference type="InterPro" id="IPR018163">
    <property type="entry name" value="Thr/Ala-tRNA-synth_IIc_edit"/>
</dbReference>
<dbReference type="Pfam" id="PF00587">
    <property type="entry name" value="tRNA-synt_2b"/>
    <property type="match status" value="1"/>
</dbReference>
<gene>
    <name evidence="14" type="primary">thrZ</name>
    <name evidence="12" type="synonym">thrS</name>
    <name evidence="14" type="ORF">BWY43_00042</name>
</gene>
<dbReference type="FunFam" id="3.30.54.20:FF:000002">
    <property type="entry name" value="Threonine--tRNA ligase"/>
    <property type="match status" value="1"/>
</dbReference>
<dbReference type="PROSITE" id="PS50862">
    <property type="entry name" value="AA_TRNA_LIGASE_II"/>
    <property type="match status" value="1"/>
</dbReference>
<dbReference type="InterPro" id="IPR006195">
    <property type="entry name" value="aa-tRNA-synth_II"/>
</dbReference>
<evidence type="ECO:0000256" key="9">
    <source>
        <dbReference type="ARBA" id="ARBA00022917"/>
    </source>
</evidence>
<dbReference type="GO" id="GO:0000049">
    <property type="term" value="F:tRNA binding"/>
    <property type="evidence" value="ECO:0007669"/>
    <property type="project" value="UniProtKB-KW"/>
</dbReference>
<dbReference type="Proteomes" id="UP000485367">
    <property type="component" value="Unassembled WGS sequence"/>
</dbReference>
<dbReference type="FunFam" id="3.30.980.10:FF:000005">
    <property type="entry name" value="Threonyl-tRNA synthetase, mitochondrial"/>
    <property type="match status" value="1"/>
</dbReference>
<dbReference type="NCBIfam" id="TIGR00418">
    <property type="entry name" value="thrS"/>
    <property type="match status" value="1"/>
</dbReference>
<dbReference type="InterPro" id="IPR033728">
    <property type="entry name" value="ThrRS_core"/>
</dbReference>
<dbReference type="InterPro" id="IPR036621">
    <property type="entry name" value="Anticodon-bd_dom_sf"/>
</dbReference>
<dbReference type="Gene3D" id="3.30.980.10">
    <property type="entry name" value="Threonyl-trna Synthetase, Chain A, domain 2"/>
    <property type="match status" value="1"/>
</dbReference>
<comment type="subunit">
    <text evidence="12">Homodimer.</text>
</comment>
<dbReference type="GO" id="GO:0005524">
    <property type="term" value="F:ATP binding"/>
    <property type="evidence" value="ECO:0007669"/>
    <property type="project" value="UniProtKB-UniRule"/>
</dbReference>
<dbReference type="SMART" id="SM00863">
    <property type="entry name" value="tRNA_SAD"/>
    <property type="match status" value="1"/>
</dbReference>
<comment type="subcellular location">
    <subcellularLocation>
        <location evidence="12">Cytoplasm</location>
    </subcellularLocation>
</comment>
<dbReference type="CDD" id="cd00771">
    <property type="entry name" value="ThrRS_core"/>
    <property type="match status" value="1"/>
</dbReference>
<dbReference type="InterPro" id="IPR002314">
    <property type="entry name" value="aa-tRNA-synt_IIb"/>
</dbReference>
<keyword evidence="10 12" id="KW-0030">Aminoacyl-tRNA synthetase</keyword>
<proteinExistence type="inferred from homology"/>
<dbReference type="InterPro" id="IPR004154">
    <property type="entry name" value="Anticodon-bd"/>
</dbReference>
<dbReference type="SUPFAM" id="SSF55681">
    <property type="entry name" value="Class II aaRS and biotin synthetases"/>
    <property type="match status" value="1"/>
</dbReference>
<dbReference type="GO" id="GO:0005737">
    <property type="term" value="C:cytoplasm"/>
    <property type="evidence" value="ECO:0007669"/>
    <property type="project" value="UniProtKB-SubCell"/>
</dbReference>
<dbReference type="Pfam" id="PF03129">
    <property type="entry name" value="HGTP_anticodon"/>
    <property type="match status" value="1"/>
</dbReference>
<evidence type="ECO:0000256" key="8">
    <source>
        <dbReference type="ARBA" id="ARBA00022884"/>
    </source>
</evidence>
<dbReference type="InterPro" id="IPR045864">
    <property type="entry name" value="aa-tRNA-synth_II/BPL/LPL"/>
</dbReference>
<comment type="caution">
    <text evidence="12">Lacks conserved residue(s) required for the propagation of feature annotation.</text>
</comment>
<evidence type="ECO:0000256" key="11">
    <source>
        <dbReference type="ARBA" id="ARBA00049515"/>
    </source>
</evidence>
<keyword evidence="12" id="KW-0963">Cytoplasm</keyword>
<evidence type="ECO:0000256" key="4">
    <source>
        <dbReference type="ARBA" id="ARBA00022723"/>
    </source>
</evidence>
<evidence type="ECO:0000313" key="14">
    <source>
        <dbReference type="EMBL" id="OQA53271.1"/>
    </source>
</evidence>
<dbReference type="GO" id="GO:0004829">
    <property type="term" value="F:threonine-tRNA ligase activity"/>
    <property type="evidence" value="ECO:0007669"/>
    <property type="project" value="UniProtKB-UniRule"/>
</dbReference>
<keyword evidence="5 12" id="KW-0547">Nucleotide-binding</keyword>
<accession>A0A1V5SGG7</accession>
<keyword evidence="3 12" id="KW-0436">Ligase</keyword>
<feature type="binding site" evidence="12">
    <location>
        <position position="454"/>
    </location>
    <ligand>
        <name>Zn(2+)</name>
        <dbReference type="ChEBI" id="CHEBI:29105"/>
        <note>catalytic</note>
    </ligand>
</feature>
<dbReference type="GO" id="GO:0046872">
    <property type="term" value="F:metal ion binding"/>
    <property type="evidence" value="ECO:0007669"/>
    <property type="project" value="UniProtKB-KW"/>
</dbReference>
<organism evidence="14">
    <name type="scientific">candidate division WS2 bacterium ADurb.Bin280</name>
    <dbReference type="NCBI Taxonomy" id="1852829"/>
    <lineage>
        <taxon>Bacteria</taxon>
        <taxon>candidate division WS2</taxon>
    </lineage>
</organism>
<dbReference type="InterPro" id="IPR012947">
    <property type="entry name" value="tRNA_SAD"/>
</dbReference>
<dbReference type="Gene3D" id="3.30.930.10">
    <property type="entry name" value="Bira Bifunctional Protein, Domain 2"/>
    <property type="match status" value="1"/>
</dbReference>
<name>A0A1V5SGG7_9BACT</name>
<evidence type="ECO:0000256" key="6">
    <source>
        <dbReference type="ARBA" id="ARBA00022833"/>
    </source>
</evidence>
<evidence type="ECO:0000256" key="10">
    <source>
        <dbReference type="ARBA" id="ARBA00023146"/>
    </source>
</evidence>
<feature type="binding site" evidence="12">
    <location>
        <position position="277"/>
    </location>
    <ligand>
        <name>Zn(2+)</name>
        <dbReference type="ChEBI" id="CHEBI:29105"/>
        <note>catalytic</note>
    </ligand>
</feature>
<dbReference type="Pfam" id="PF07973">
    <property type="entry name" value="tRNA_SAD"/>
    <property type="match status" value="1"/>
</dbReference>
<feature type="binding site" evidence="12">
    <location>
        <position position="328"/>
    </location>
    <ligand>
        <name>Zn(2+)</name>
        <dbReference type="ChEBI" id="CHEBI:29105"/>
        <note>catalytic</note>
    </ligand>
</feature>
<dbReference type="SUPFAM" id="SSF52954">
    <property type="entry name" value="Class II aaRS ABD-related"/>
    <property type="match status" value="1"/>
</dbReference>
<keyword evidence="8 12" id="KW-0694">RNA-binding</keyword>
<dbReference type="HAMAP" id="MF_00184">
    <property type="entry name" value="Thr_tRNA_synth"/>
    <property type="match status" value="1"/>
</dbReference>
<comment type="caution">
    <text evidence="14">The sequence shown here is derived from an EMBL/GenBank/DDBJ whole genome shotgun (WGS) entry which is preliminary data.</text>
</comment>
<comment type="similarity">
    <text evidence="1 12">Belongs to the class-II aminoacyl-tRNA synthetase family.</text>
</comment>
<keyword evidence="9 12" id="KW-0648">Protein biosynthesis</keyword>
<dbReference type="GO" id="GO:0006435">
    <property type="term" value="P:threonyl-tRNA aminoacylation"/>
    <property type="evidence" value="ECO:0007669"/>
    <property type="project" value="UniProtKB-UniRule"/>
</dbReference>
<reference evidence="14" key="1">
    <citation type="submission" date="2017-02" db="EMBL/GenBank/DDBJ databases">
        <title>Delving into the versatile metabolic prowess of the omnipresent phylum Bacteroidetes.</title>
        <authorList>
            <person name="Nobu M.K."/>
            <person name="Mei R."/>
            <person name="Narihiro T."/>
            <person name="Kuroda K."/>
            <person name="Liu W.-T."/>
        </authorList>
    </citation>
    <scope>NUCLEOTIDE SEQUENCE</scope>
    <source>
        <strain evidence="14">ADurb.Bin280</strain>
    </source>
</reference>
<dbReference type="AlphaFoldDB" id="A0A1V5SGG7"/>
<feature type="domain" description="Aminoacyl-transfer RNA synthetases class-II family profile" evidence="13">
    <location>
        <begin position="210"/>
        <end position="477"/>
    </location>
</feature>